<comment type="caution">
    <text evidence="2">The sequence shown here is derived from an EMBL/GenBank/DDBJ whole genome shotgun (WGS) entry which is preliminary data.</text>
</comment>
<feature type="signal peptide" evidence="1">
    <location>
        <begin position="1"/>
        <end position="15"/>
    </location>
</feature>
<proteinExistence type="predicted"/>
<accession>A0A9P8UFU8</accession>
<name>A0A9P8UFU8_9PEZI</name>
<evidence type="ECO:0000256" key="1">
    <source>
        <dbReference type="SAM" id="SignalP"/>
    </source>
</evidence>
<sequence>MLSQIWTFLFPCVDGLITARGNVVMLDHVHRRGVCFQSSLLSMRKSLNLKILIACSPCYRIYTTRICQLQNRFTAMRCVSTRCT</sequence>
<protein>
    <recommendedName>
        <fullName evidence="4">Secreted protein</fullName>
    </recommendedName>
</protein>
<evidence type="ECO:0000313" key="3">
    <source>
        <dbReference type="Proteomes" id="UP000758603"/>
    </source>
</evidence>
<evidence type="ECO:0008006" key="4">
    <source>
        <dbReference type="Google" id="ProtNLM"/>
    </source>
</evidence>
<dbReference type="EMBL" id="JAGPXC010000007">
    <property type="protein sequence ID" value="KAH6649139.1"/>
    <property type="molecule type" value="Genomic_DNA"/>
</dbReference>
<keyword evidence="1" id="KW-0732">Signal</keyword>
<dbReference type="AlphaFoldDB" id="A0A9P8UFU8"/>
<evidence type="ECO:0000313" key="2">
    <source>
        <dbReference type="EMBL" id="KAH6649139.1"/>
    </source>
</evidence>
<keyword evidence="3" id="KW-1185">Reference proteome</keyword>
<dbReference type="Proteomes" id="UP000758603">
    <property type="component" value="Unassembled WGS sequence"/>
</dbReference>
<organism evidence="2 3">
    <name type="scientific">Truncatella angustata</name>
    <dbReference type="NCBI Taxonomy" id="152316"/>
    <lineage>
        <taxon>Eukaryota</taxon>
        <taxon>Fungi</taxon>
        <taxon>Dikarya</taxon>
        <taxon>Ascomycota</taxon>
        <taxon>Pezizomycotina</taxon>
        <taxon>Sordariomycetes</taxon>
        <taxon>Xylariomycetidae</taxon>
        <taxon>Amphisphaeriales</taxon>
        <taxon>Sporocadaceae</taxon>
        <taxon>Truncatella</taxon>
    </lineage>
</organism>
<reference evidence="2" key="1">
    <citation type="journal article" date="2021" name="Nat. Commun.">
        <title>Genetic determinants of endophytism in the Arabidopsis root mycobiome.</title>
        <authorList>
            <person name="Mesny F."/>
            <person name="Miyauchi S."/>
            <person name="Thiergart T."/>
            <person name="Pickel B."/>
            <person name="Atanasova L."/>
            <person name="Karlsson M."/>
            <person name="Huettel B."/>
            <person name="Barry K.W."/>
            <person name="Haridas S."/>
            <person name="Chen C."/>
            <person name="Bauer D."/>
            <person name="Andreopoulos W."/>
            <person name="Pangilinan J."/>
            <person name="LaButti K."/>
            <person name="Riley R."/>
            <person name="Lipzen A."/>
            <person name="Clum A."/>
            <person name="Drula E."/>
            <person name="Henrissat B."/>
            <person name="Kohler A."/>
            <person name="Grigoriev I.V."/>
            <person name="Martin F.M."/>
            <person name="Hacquard S."/>
        </authorList>
    </citation>
    <scope>NUCLEOTIDE SEQUENCE</scope>
    <source>
        <strain evidence="2">MPI-SDFR-AT-0073</strain>
    </source>
</reference>
<dbReference type="GeneID" id="70132492"/>
<gene>
    <name evidence="2" type="ORF">BKA67DRAFT_576877</name>
</gene>
<dbReference type="RefSeq" id="XP_045955646.1">
    <property type="nucleotide sequence ID" value="XM_046103600.1"/>
</dbReference>
<feature type="chain" id="PRO_5040365670" description="Secreted protein" evidence="1">
    <location>
        <begin position="16"/>
        <end position="84"/>
    </location>
</feature>